<dbReference type="GO" id="GO:0016020">
    <property type="term" value="C:membrane"/>
    <property type="evidence" value="ECO:0007669"/>
    <property type="project" value="InterPro"/>
</dbReference>
<dbReference type="GO" id="GO:0008233">
    <property type="term" value="F:peptidase activity"/>
    <property type="evidence" value="ECO:0007669"/>
    <property type="project" value="UniProtKB-KW"/>
</dbReference>
<proteinExistence type="predicted"/>
<feature type="transmembrane region" description="Helical" evidence="8">
    <location>
        <begin position="38"/>
        <end position="66"/>
    </location>
</feature>
<evidence type="ECO:0000256" key="5">
    <source>
        <dbReference type="ARBA" id="ARBA00022801"/>
    </source>
</evidence>
<accession>A0A9D2BMV0</accession>
<evidence type="ECO:0000256" key="1">
    <source>
        <dbReference type="ARBA" id="ARBA00022475"/>
    </source>
</evidence>
<keyword evidence="3" id="KW-0645">Protease</keyword>
<dbReference type="EMBL" id="DXET01000253">
    <property type="protein sequence ID" value="HIX82555.1"/>
    <property type="molecule type" value="Genomic_DNA"/>
</dbReference>
<name>A0A9D2BMV0_9FIRM</name>
<dbReference type="GO" id="GO:0006508">
    <property type="term" value="P:proteolysis"/>
    <property type="evidence" value="ECO:0007669"/>
    <property type="project" value="UniProtKB-KW"/>
</dbReference>
<dbReference type="SMART" id="SM00793">
    <property type="entry name" value="AgrB"/>
    <property type="match status" value="1"/>
</dbReference>
<feature type="transmembrane region" description="Helical" evidence="8">
    <location>
        <begin position="102"/>
        <end position="119"/>
    </location>
</feature>
<sequence length="184" mass="21223">MENISSKITSYLLEGKPVTDDEFDEIRFGIELVITQSILLIIIFTIGLLLGKLLETIVFLIIMVSLRTLVDGYHADSFIKCMIITTSAYILCMLVYEHLNIYILIILMLYAAKAFFFQKSSLLKKNIFRSQLLFIVYLLLIVISYPKSMISYLIGFTIFMTGVSMEVKKYNDKRKSLQNGEKNR</sequence>
<evidence type="ECO:0000256" key="6">
    <source>
        <dbReference type="ARBA" id="ARBA00022989"/>
    </source>
</evidence>
<reference evidence="9" key="1">
    <citation type="journal article" date="2021" name="PeerJ">
        <title>Extensive microbial diversity within the chicken gut microbiome revealed by metagenomics and culture.</title>
        <authorList>
            <person name="Gilroy R."/>
            <person name="Ravi A."/>
            <person name="Getino M."/>
            <person name="Pursley I."/>
            <person name="Horton D.L."/>
            <person name="Alikhan N.F."/>
            <person name="Baker D."/>
            <person name="Gharbi K."/>
            <person name="Hall N."/>
            <person name="Watson M."/>
            <person name="Adriaenssens E.M."/>
            <person name="Foster-Nyarko E."/>
            <person name="Jarju S."/>
            <person name="Secka A."/>
            <person name="Antonio M."/>
            <person name="Oren A."/>
            <person name="Chaudhuri R.R."/>
            <person name="La Ragione R."/>
            <person name="Hildebrand F."/>
            <person name="Pallen M.J."/>
        </authorList>
    </citation>
    <scope>NUCLEOTIDE SEQUENCE</scope>
    <source>
        <strain evidence="9">ChiGjej1B1-14440</strain>
    </source>
</reference>
<protein>
    <submittedName>
        <fullName evidence="9">Accessory gene regulator B family protein</fullName>
    </submittedName>
</protein>
<evidence type="ECO:0000313" key="9">
    <source>
        <dbReference type="EMBL" id="HIX82555.1"/>
    </source>
</evidence>
<dbReference type="Proteomes" id="UP000886724">
    <property type="component" value="Unassembled WGS sequence"/>
</dbReference>
<feature type="transmembrane region" description="Helical" evidence="8">
    <location>
        <begin position="78"/>
        <end position="96"/>
    </location>
</feature>
<keyword evidence="1" id="KW-1003">Cell membrane</keyword>
<keyword evidence="6 8" id="KW-1133">Transmembrane helix</keyword>
<keyword evidence="4 8" id="KW-0812">Transmembrane</keyword>
<organism evidence="9 10">
    <name type="scientific">Candidatus Erysipelatoclostridium merdavium</name>
    <dbReference type="NCBI Taxonomy" id="2838566"/>
    <lineage>
        <taxon>Bacteria</taxon>
        <taxon>Bacillati</taxon>
        <taxon>Bacillota</taxon>
        <taxon>Erysipelotrichia</taxon>
        <taxon>Erysipelotrichales</taxon>
        <taxon>Erysipelotrichales incertae sedis</taxon>
    </lineage>
</organism>
<evidence type="ECO:0000256" key="4">
    <source>
        <dbReference type="ARBA" id="ARBA00022692"/>
    </source>
</evidence>
<dbReference type="GO" id="GO:0009372">
    <property type="term" value="P:quorum sensing"/>
    <property type="evidence" value="ECO:0007669"/>
    <property type="project" value="UniProtKB-KW"/>
</dbReference>
<reference evidence="9" key="2">
    <citation type="submission" date="2021-04" db="EMBL/GenBank/DDBJ databases">
        <authorList>
            <person name="Gilroy R."/>
        </authorList>
    </citation>
    <scope>NUCLEOTIDE SEQUENCE</scope>
    <source>
        <strain evidence="9">ChiGjej1B1-14440</strain>
    </source>
</reference>
<keyword evidence="5" id="KW-0378">Hydrolase</keyword>
<evidence type="ECO:0000256" key="7">
    <source>
        <dbReference type="ARBA" id="ARBA00023136"/>
    </source>
</evidence>
<comment type="caution">
    <text evidence="9">The sequence shown here is derived from an EMBL/GenBank/DDBJ whole genome shotgun (WGS) entry which is preliminary data.</text>
</comment>
<dbReference type="Pfam" id="PF04647">
    <property type="entry name" value="AgrB"/>
    <property type="match status" value="1"/>
</dbReference>
<evidence type="ECO:0000256" key="3">
    <source>
        <dbReference type="ARBA" id="ARBA00022670"/>
    </source>
</evidence>
<dbReference type="AlphaFoldDB" id="A0A9D2BMV0"/>
<keyword evidence="2" id="KW-0673">Quorum sensing</keyword>
<evidence type="ECO:0000256" key="8">
    <source>
        <dbReference type="SAM" id="Phobius"/>
    </source>
</evidence>
<gene>
    <name evidence="9" type="ORF">H9980_11395</name>
</gene>
<keyword evidence="7 8" id="KW-0472">Membrane</keyword>
<dbReference type="InterPro" id="IPR006741">
    <property type="entry name" value="AgrB"/>
</dbReference>
<evidence type="ECO:0000256" key="2">
    <source>
        <dbReference type="ARBA" id="ARBA00022654"/>
    </source>
</evidence>
<evidence type="ECO:0000313" key="10">
    <source>
        <dbReference type="Proteomes" id="UP000886724"/>
    </source>
</evidence>